<protein>
    <recommendedName>
        <fullName evidence="5">BACK domain-containing protein</fullName>
    </recommendedName>
</protein>
<feature type="region of interest" description="Disordered" evidence="4">
    <location>
        <begin position="1"/>
        <end position="24"/>
    </location>
</feature>
<organism evidence="6 7">
    <name type="scientific">Prorocentrum cordatum</name>
    <dbReference type="NCBI Taxonomy" id="2364126"/>
    <lineage>
        <taxon>Eukaryota</taxon>
        <taxon>Sar</taxon>
        <taxon>Alveolata</taxon>
        <taxon>Dinophyceae</taxon>
        <taxon>Prorocentrales</taxon>
        <taxon>Prorocentraceae</taxon>
        <taxon>Prorocentrum</taxon>
    </lineage>
</organism>
<feature type="compositionally biased region" description="Basic and acidic residues" evidence="4">
    <location>
        <begin position="397"/>
        <end position="406"/>
    </location>
</feature>
<dbReference type="EMBL" id="CAUYUJ010012780">
    <property type="protein sequence ID" value="CAK0834574.1"/>
    <property type="molecule type" value="Genomic_DNA"/>
</dbReference>
<evidence type="ECO:0000256" key="2">
    <source>
        <dbReference type="ARBA" id="ARBA00022737"/>
    </source>
</evidence>
<sequence>MAWRGAAWQADPAPGEKPRGAGASSGAVDAALATVEGMLQWREKGVSVAALVAGLGKLREDLARARQAQAAAERARERLRRQLAGLRAAAEGGDADAVTFVFPAAAGLQEVRIAHCRAVVRQWSPALELLTRHGNGFGGEFPKEVRLLGVAPEVFKAAARYMACGELEKDDVAPLEDPAHPLLEFADQFDLRELVDDYFELVLGATPLGVDNAGRILDLALRHNCKTSADAAASFLARRLQTETLPFLALSAEAATAVLARDDLHVGSRGAEHDVVQLALRWVRHDAARAEQAHVLLGGVRMELLSIRELTELQGKVSSKSTFGKESRQLLRRSIKAALAQKLAAEDEERQPLRKRHRSVLADKTNEDATRKMLRATLGVLGVGLPRGARAASRRASCRDTEKENEPPPEPPQQGRGAPPPQAPCCRSQEAPPSCDARPASPAGRPA</sequence>
<keyword evidence="2" id="KW-0677">Repeat</keyword>
<accession>A0ABN9SRP6</accession>
<dbReference type="SMART" id="SM00875">
    <property type="entry name" value="BACK"/>
    <property type="match status" value="1"/>
</dbReference>
<dbReference type="InterPro" id="IPR011705">
    <property type="entry name" value="BACK"/>
</dbReference>
<feature type="compositionally biased region" description="Pro residues" evidence="4">
    <location>
        <begin position="408"/>
        <end position="423"/>
    </location>
</feature>
<evidence type="ECO:0000313" key="6">
    <source>
        <dbReference type="EMBL" id="CAK0834574.1"/>
    </source>
</evidence>
<evidence type="ECO:0000256" key="4">
    <source>
        <dbReference type="SAM" id="MobiDB-lite"/>
    </source>
</evidence>
<dbReference type="Proteomes" id="UP001189429">
    <property type="component" value="Unassembled WGS sequence"/>
</dbReference>
<evidence type="ECO:0000256" key="1">
    <source>
        <dbReference type="ARBA" id="ARBA00022441"/>
    </source>
</evidence>
<gene>
    <name evidence="6" type="ORF">PCOR1329_LOCUS31960</name>
</gene>
<keyword evidence="3" id="KW-0175">Coiled coil</keyword>
<dbReference type="Gene3D" id="3.30.710.10">
    <property type="entry name" value="Potassium Channel Kv1.1, Chain A"/>
    <property type="match status" value="1"/>
</dbReference>
<evidence type="ECO:0000256" key="3">
    <source>
        <dbReference type="SAM" id="Coils"/>
    </source>
</evidence>
<dbReference type="Pfam" id="PF07707">
    <property type="entry name" value="BACK"/>
    <property type="match status" value="1"/>
</dbReference>
<name>A0ABN9SRP6_9DINO</name>
<keyword evidence="1" id="KW-0880">Kelch repeat</keyword>
<dbReference type="PANTHER" id="PTHR45632:SF3">
    <property type="entry name" value="KELCH-LIKE PROTEIN 32"/>
    <property type="match status" value="1"/>
</dbReference>
<feature type="region of interest" description="Disordered" evidence="4">
    <location>
        <begin position="346"/>
        <end position="368"/>
    </location>
</feature>
<evidence type="ECO:0000313" key="7">
    <source>
        <dbReference type="Proteomes" id="UP001189429"/>
    </source>
</evidence>
<feature type="coiled-coil region" evidence="3">
    <location>
        <begin position="55"/>
        <end position="89"/>
    </location>
</feature>
<dbReference type="PANTHER" id="PTHR45632">
    <property type="entry name" value="LD33804P"/>
    <property type="match status" value="1"/>
</dbReference>
<dbReference type="Gene3D" id="1.25.40.420">
    <property type="match status" value="1"/>
</dbReference>
<keyword evidence="7" id="KW-1185">Reference proteome</keyword>
<evidence type="ECO:0000259" key="5">
    <source>
        <dbReference type="SMART" id="SM00875"/>
    </source>
</evidence>
<dbReference type="InterPro" id="IPR011333">
    <property type="entry name" value="SKP1/BTB/POZ_sf"/>
</dbReference>
<reference evidence="6" key="1">
    <citation type="submission" date="2023-10" db="EMBL/GenBank/DDBJ databases">
        <authorList>
            <person name="Chen Y."/>
            <person name="Shah S."/>
            <person name="Dougan E. K."/>
            <person name="Thang M."/>
            <person name="Chan C."/>
        </authorList>
    </citation>
    <scope>NUCLEOTIDE SEQUENCE [LARGE SCALE GENOMIC DNA]</scope>
</reference>
<feature type="domain" description="BACK" evidence="5">
    <location>
        <begin position="216"/>
        <end position="314"/>
    </location>
</feature>
<feature type="region of interest" description="Disordered" evidence="4">
    <location>
        <begin position="389"/>
        <end position="447"/>
    </location>
</feature>
<comment type="caution">
    <text evidence="6">The sequence shown here is derived from an EMBL/GenBank/DDBJ whole genome shotgun (WGS) entry which is preliminary data.</text>
</comment>
<proteinExistence type="predicted"/>